<dbReference type="EMBL" id="CABIJS010000144">
    <property type="protein sequence ID" value="VUZ44585.1"/>
    <property type="molecule type" value="Genomic_DNA"/>
</dbReference>
<dbReference type="Pfam" id="PF23055">
    <property type="entry name" value="DUF7041"/>
    <property type="match status" value="1"/>
</dbReference>
<accession>A0A564YBC7</accession>
<proteinExistence type="predicted"/>
<reference evidence="3 4" key="1">
    <citation type="submission" date="2019-07" db="EMBL/GenBank/DDBJ databases">
        <authorList>
            <person name="Jastrzebski P J."/>
            <person name="Paukszto L."/>
            <person name="Jastrzebski P J."/>
        </authorList>
    </citation>
    <scope>NUCLEOTIDE SEQUENCE [LARGE SCALE GENOMIC DNA]</scope>
    <source>
        <strain evidence="3 4">WMS-il1</strain>
    </source>
</reference>
<evidence type="ECO:0000313" key="3">
    <source>
        <dbReference type="EMBL" id="VUZ44585.1"/>
    </source>
</evidence>
<feature type="compositionally biased region" description="Low complexity" evidence="1">
    <location>
        <begin position="113"/>
        <end position="127"/>
    </location>
</feature>
<dbReference type="AlphaFoldDB" id="A0A564YBC7"/>
<evidence type="ECO:0000313" key="4">
    <source>
        <dbReference type="Proteomes" id="UP000321570"/>
    </source>
</evidence>
<feature type="region of interest" description="Disordered" evidence="1">
    <location>
        <begin position="84"/>
        <end position="158"/>
    </location>
</feature>
<sequence length="158" mass="18058">MANDSITPTFTKQYAPESFLCLETQFHDYEIISQKVRFTRLLNNLTPEVAKPVYDVLEKPSTAPYDKLKFAILETMEEQKLENSTWLHNELMNGDGKGPQPQEENNSDPDPPQTDSDSSSSTIITPETDFDSEQRHTYNRERCKKLPFIVGDPNSKQG</sequence>
<gene>
    <name evidence="3" type="ORF">WMSIL1_LOCUS4835</name>
</gene>
<keyword evidence="4" id="KW-1185">Reference proteome</keyword>
<organism evidence="3 4">
    <name type="scientific">Hymenolepis diminuta</name>
    <name type="common">Rat tapeworm</name>
    <dbReference type="NCBI Taxonomy" id="6216"/>
    <lineage>
        <taxon>Eukaryota</taxon>
        <taxon>Metazoa</taxon>
        <taxon>Spiralia</taxon>
        <taxon>Lophotrochozoa</taxon>
        <taxon>Platyhelminthes</taxon>
        <taxon>Cestoda</taxon>
        <taxon>Eucestoda</taxon>
        <taxon>Cyclophyllidea</taxon>
        <taxon>Hymenolepididae</taxon>
        <taxon>Hymenolepis</taxon>
    </lineage>
</organism>
<evidence type="ECO:0000256" key="1">
    <source>
        <dbReference type="SAM" id="MobiDB-lite"/>
    </source>
</evidence>
<protein>
    <recommendedName>
        <fullName evidence="2">DUF7041 domain-containing protein</fullName>
    </recommendedName>
</protein>
<feature type="compositionally biased region" description="Basic and acidic residues" evidence="1">
    <location>
        <begin position="132"/>
        <end position="141"/>
    </location>
</feature>
<dbReference type="InterPro" id="IPR055469">
    <property type="entry name" value="DUF7041"/>
</dbReference>
<name>A0A564YBC7_HYMDI</name>
<dbReference type="Proteomes" id="UP000321570">
    <property type="component" value="Unassembled WGS sequence"/>
</dbReference>
<feature type="domain" description="DUF7041" evidence="2">
    <location>
        <begin position="19"/>
        <end position="81"/>
    </location>
</feature>
<evidence type="ECO:0000259" key="2">
    <source>
        <dbReference type="Pfam" id="PF23055"/>
    </source>
</evidence>